<dbReference type="AlphaFoldDB" id="A0A4R2EK81"/>
<dbReference type="SFLD" id="SFLDG01082">
    <property type="entry name" value="B12-binding_domain_containing"/>
    <property type="match status" value="1"/>
</dbReference>
<dbReference type="CDD" id="cd01335">
    <property type="entry name" value="Radical_SAM"/>
    <property type="match status" value="1"/>
</dbReference>
<dbReference type="Proteomes" id="UP000294830">
    <property type="component" value="Unassembled WGS sequence"/>
</dbReference>
<name>A0A4R2EK81_9BACT</name>
<feature type="binding site" evidence="5">
    <location>
        <position position="67"/>
    </location>
    <ligand>
        <name>[4Fe-4S] cluster</name>
        <dbReference type="ChEBI" id="CHEBI:49883"/>
        <note>4Fe-4S-S-AdoMet</note>
    </ligand>
</feature>
<proteinExistence type="predicted"/>
<dbReference type="GO" id="GO:0051539">
    <property type="term" value="F:4 iron, 4 sulfur cluster binding"/>
    <property type="evidence" value="ECO:0007669"/>
    <property type="project" value="UniProtKB-KW"/>
</dbReference>
<dbReference type="SFLD" id="SFLDG01060">
    <property type="entry name" value="BATS_domain_containing"/>
    <property type="match status" value="1"/>
</dbReference>
<keyword evidence="9" id="KW-1185">Reference proteome</keyword>
<dbReference type="InterPro" id="IPR013785">
    <property type="entry name" value="Aldolase_TIM"/>
</dbReference>
<dbReference type="PIRSF" id="PIRSF004762">
    <property type="entry name" value="CHP00423"/>
    <property type="match status" value="1"/>
</dbReference>
<comment type="caution">
    <text evidence="8">The sequence shown here is derived from an EMBL/GenBank/DDBJ whole genome shotgun (WGS) entry which is preliminary data.</text>
</comment>
<reference evidence="8 9" key="1">
    <citation type="submission" date="2019-03" db="EMBL/GenBank/DDBJ databases">
        <title>Genomic Encyclopedia of Archaeal and Bacterial Type Strains, Phase II (KMG-II): from individual species to whole genera.</title>
        <authorList>
            <person name="Goeker M."/>
        </authorList>
    </citation>
    <scope>NUCLEOTIDE SEQUENCE [LARGE SCALE GENOMIC DNA]</scope>
    <source>
        <strain evidence="8 9">RL-C</strain>
    </source>
</reference>
<keyword evidence="1 5" id="KW-0949">S-adenosyl-L-methionine</keyword>
<dbReference type="SUPFAM" id="SSF102114">
    <property type="entry name" value="Radical SAM enzymes"/>
    <property type="match status" value="1"/>
</dbReference>
<dbReference type="InterPro" id="IPR024021">
    <property type="entry name" value="FeFe-hyd_HydE_rSAM"/>
</dbReference>
<keyword evidence="3 5" id="KW-0408">Iron</keyword>
<evidence type="ECO:0000256" key="5">
    <source>
        <dbReference type="PIRSR" id="PIRSR004762-1"/>
    </source>
</evidence>
<dbReference type="EMBL" id="SLWB01000007">
    <property type="protein sequence ID" value="TCN67572.1"/>
    <property type="molecule type" value="Genomic_DNA"/>
</dbReference>
<dbReference type="GO" id="GO:0016740">
    <property type="term" value="F:transferase activity"/>
    <property type="evidence" value="ECO:0007669"/>
    <property type="project" value="TreeGrafter"/>
</dbReference>
<sequence length="360" mass="40601">MANIHDILAKQELEFNDLVALLAATGDDRKALFEAAARTKAEHVGNVVYLRGLIEFSNVCRKNCLYCGIRLDNKEVERYTLSDEQIIAAARFALENRYGSIVIQGGEITSPAFTLRIENLLNEIKALSDGKLGITLSLGEQSEDTYQRWFDAGAHRYLLRIESSTKSLYNRIHPNDENHVYEDRLEALRLLKKVGFQVGTGVMIGLPHQTLEDLARDLMFFKEIDIDMCGMGPYIEHHQTPLYAERESLMPLQDRFDLALKMVATLRVYMKDINIAAATALQAIDKIGREKAIKVGANIIMPNITPGVYRDSYKLYENKPCTDESAEECTGCLDARITLTGDEIGYDAWGDSQHFGKKQR</sequence>
<dbReference type="NCBIfam" id="TIGR03956">
    <property type="entry name" value="rSAM_HydE"/>
    <property type="match status" value="1"/>
</dbReference>
<dbReference type="Pfam" id="PF04055">
    <property type="entry name" value="Radical_SAM"/>
    <property type="match status" value="1"/>
</dbReference>
<dbReference type="PANTHER" id="PTHR43726">
    <property type="entry name" value="3-METHYLORNITHINE SYNTHASE"/>
    <property type="match status" value="1"/>
</dbReference>
<accession>A0A4R2EK81</accession>
<dbReference type="InterPro" id="IPR007197">
    <property type="entry name" value="rSAM"/>
</dbReference>
<comment type="cofactor">
    <cofactor evidence="5">
        <name>[4Fe-4S] cluster</name>
        <dbReference type="ChEBI" id="CHEBI:49883"/>
    </cofactor>
    <text evidence="5">Binds 1 [4Fe-4S] cluster. The cluster is coordinated with 3 cysteines and an exchangeable S-adenosyl-L-methionine.</text>
</comment>
<protein>
    <submittedName>
        <fullName evidence="8">Biotin synthase</fullName>
    </submittedName>
</protein>
<dbReference type="SFLD" id="SFLDS00029">
    <property type="entry name" value="Radical_SAM"/>
    <property type="match status" value="1"/>
</dbReference>
<feature type="domain" description="Radical SAM core" evidence="7">
    <location>
        <begin position="46"/>
        <end position="274"/>
    </location>
</feature>
<feature type="binding site" evidence="6">
    <location>
        <position position="137"/>
    </location>
    <ligand>
        <name>(3R)-3-methyl-D-ornithine</name>
        <dbReference type="ChEBI" id="CHEBI:64642"/>
    </ligand>
</feature>
<evidence type="ECO:0000313" key="8">
    <source>
        <dbReference type="EMBL" id="TCN67572.1"/>
    </source>
</evidence>
<evidence type="ECO:0000256" key="3">
    <source>
        <dbReference type="ARBA" id="ARBA00023004"/>
    </source>
</evidence>
<organism evidence="8 9">
    <name type="scientific">Acetobacteroides hydrogenigenes</name>
    <dbReference type="NCBI Taxonomy" id="979970"/>
    <lineage>
        <taxon>Bacteria</taxon>
        <taxon>Pseudomonadati</taxon>
        <taxon>Bacteroidota</taxon>
        <taxon>Bacteroidia</taxon>
        <taxon>Bacteroidales</taxon>
        <taxon>Rikenellaceae</taxon>
        <taxon>Acetobacteroides</taxon>
    </lineage>
</organism>
<dbReference type="SFLD" id="SFLDG01280">
    <property type="entry name" value="HydE/PylB-like"/>
    <property type="match status" value="1"/>
</dbReference>
<dbReference type="Gene3D" id="3.20.20.70">
    <property type="entry name" value="Aldolase class I"/>
    <property type="match status" value="1"/>
</dbReference>
<dbReference type="SMART" id="SM00729">
    <property type="entry name" value="Elp3"/>
    <property type="match status" value="1"/>
</dbReference>
<feature type="binding site" evidence="5">
    <location>
        <position position="60"/>
    </location>
    <ligand>
        <name>[4Fe-4S] cluster</name>
        <dbReference type="ChEBI" id="CHEBI:49883"/>
        <note>4Fe-4S-S-AdoMet</note>
    </ligand>
</feature>
<evidence type="ECO:0000256" key="1">
    <source>
        <dbReference type="ARBA" id="ARBA00022691"/>
    </source>
</evidence>
<dbReference type="OrthoDB" id="9775764at2"/>
<gene>
    <name evidence="8" type="ORF">CLV25_10731</name>
</gene>
<keyword evidence="4 5" id="KW-0411">Iron-sulfur</keyword>
<evidence type="ECO:0000259" key="7">
    <source>
        <dbReference type="PROSITE" id="PS51918"/>
    </source>
</evidence>
<dbReference type="RefSeq" id="WP_131839212.1">
    <property type="nucleotide sequence ID" value="NZ_SLWB01000007.1"/>
</dbReference>
<feature type="binding site" evidence="6">
    <location>
        <position position="162"/>
    </location>
    <ligand>
        <name>S-adenosyl-L-methionine</name>
        <dbReference type="ChEBI" id="CHEBI:59789"/>
    </ligand>
</feature>
<evidence type="ECO:0000256" key="2">
    <source>
        <dbReference type="ARBA" id="ARBA00022723"/>
    </source>
</evidence>
<keyword evidence="2" id="KW-0479">Metal-binding</keyword>
<dbReference type="InterPro" id="IPR058240">
    <property type="entry name" value="rSAM_sf"/>
</dbReference>
<feature type="binding site" evidence="6">
    <location>
        <position position="184"/>
    </location>
    <ligand>
        <name>S-adenosyl-L-methionine</name>
        <dbReference type="ChEBI" id="CHEBI:59789"/>
    </ligand>
</feature>
<dbReference type="PROSITE" id="PS51918">
    <property type="entry name" value="RADICAL_SAM"/>
    <property type="match status" value="1"/>
</dbReference>
<dbReference type="PANTHER" id="PTHR43726:SF1">
    <property type="entry name" value="BIOTIN SYNTHASE"/>
    <property type="match status" value="1"/>
</dbReference>
<dbReference type="InterPro" id="IPR006638">
    <property type="entry name" value="Elp3/MiaA/NifB-like_rSAM"/>
</dbReference>
<dbReference type="InterPro" id="IPR034422">
    <property type="entry name" value="HydE/PylB-like"/>
</dbReference>
<evidence type="ECO:0000313" key="9">
    <source>
        <dbReference type="Proteomes" id="UP000294830"/>
    </source>
</evidence>
<evidence type="ECO:0000256" key="6">
    <source>
        <dbReference type="PIRSR" id="PIRSR004762-2"/>
    </source>
</evidence>
<evidence type="ECO:0000256" key="4">
    <source>
        <dbReference type="ARBA" id="ARBA00023014"/>
    </source>
</evidence>
<dbReference type="GO" id="GO:0046872">
    <property type="term" value="F:metal ion binding"/>
    <property type="evidence" value="ECO:0007669"/>
    <property type="project" value="UniProtKB-KW"/>
</dbReference>
<keyword evidence="5" id="KW-0004">4Fe-4S</keyword>
<feature type="binding site" evidence="5">
    <location>
        <position position="64"/>
    </location>
    <ligand>
        <name>[4Fe-4S] cluster</name>
        <dbReference type="ChEBI" id="CHEBI:49883"/>
        <note>4Fe-4S-S-AdoMet</note>
    </ligand>
</feature>